<organism evidence="2 3">
    <name type="scientific">Scytonema millei VB511283</name>
    <dbReference type="NCBI Taxonomy" id="1245923"/>
    <lineage>
        <taxon>Bacteria</taxon>
        <taxon>Bacillati</taxon>
        <taxon>Cyanobacteriota</taxon>
        <taxon>Cyanophyceae</taxon>
        <taxon>Nostocales</taxon>
        <taxon>Scytonemataceae</taxon>
        <taxon>Scytonema</taxon>
    </lineage>
</organism>
<evidence type="ECO:0000313" key="2">
    <source>
        <dbReference type="EMBL" id="NHC38207.1"/>
    </source>
</evidence>
<dbReference type="EMBL" id="JTJC03000017">
    <property type="protein sequence ID" value="NHC38207.1"/>
    <property type="molecule type" value="Genomic_DNA"/>
</dbReference>
<dbReference type="RefSeq" id="WP_052289777.1">
    <property type="nucleotide sequence ID" value="NZ_JTJC03000017.1"/>
</dbReference>
<dbReference type="AlphaFoldDB" id="A0A9X5I915"/>
<evidence type="ECO:0000313" key="3">
    <source>
        <dbReference type="Proteomes" id="UP000031532"/>
    </source>
</evidence>
<sequence length="140" mass="13751">MNLQKKISVMAAASIVGIFGIASNAMAGEGGAAGSAAFTINATTSKVDSVAVAAAVGKNSAFAGAASLPSFGMNVAVSLGSASQIDPTFNLSSGTIVIDDNTDTQISSSQNNNLDSPHAVKIGSASGDEVVDFGDNVVPE</sequence>
<dbReference type="Proteomes" id="UP000031532">
    <property type="component" value="Unassembled WGS sequence"/>
</dbReference>
<keyword evidence="1" id="KW-0732">Signal</keyword>
<evidence type="ECO:0000256" key="1">
    <source>
        <dbReference type="SAM" id="SignalP"/>
    </source>
</evidence>
<feature type="signal peptide" evidence="1">
    <location>
        <begin position="1"/>
        <end position="27"/>
    </location>
</feature>
<comment type="caution">
    <text evidence="2">The sequence shown here is derived from an EMBL/GenBank/DDBJ whole genome shotgun (WGS) entry which is preliminary data.</text>
</comment>
<gene>
    <name evidence="2" type="ORF">QH73_0026900</name>
</gene>
<accession>A0A9X5I915</accession>
<reference evidence="2 3" key="1">
    <citation type="journal article" date="2015" name="Genome Announc.">
        <title>Draft Genome Sequence of the Terrestrial Cyanobacterium Scytonema millei VB511283, Isolated from Eastern India.</title>
        <authorList>
            <person name="Sen D."/>
            <person name="Chandrababunaidu M.M."/>
            <person name="Singh D."/>
            <person name="Sanghi N."/>
            <person name="Ghorai A."/>
            <person name="Mishra G.P."/>
            <person name="Madduluri M."/>
            <person name="Adhikary S.P."/>
            <person name="Tripathy S."/>
        </authorList>
    </citation>
    <scope>NUCLEOTIDE SEQUENCE [LARGE SCALE GENOMIC DNA]</scope>
    <source>
        <strain evidence="2 3">VB511283</strain>
    </source>
</reference>
<name>A0A9X5I915_9CYAN</name>
<proteinExistence type="predicted"/>
<feature type="chain" id="PRO_5040856846" evidence="1">
    <location>
        <begin position="28"/>
        <end position="140"/>
    </location>
</feature>
<protein>
    <submittedName>
        <fullName evidence="2">Uncharacterized protein</fullName>
    </submittedName>
</protein>
<keyword evidence="3" id="KW-1185">Reference proteome</keyword>